<keyword evidence="3" id="KW-0449">Lipoprotein</keyword>
<evidence type="ECO:0000256" key="2">
    <source>
        <dbReference type="ARBA" id="ARBA00023139"/>
    </source>
</evidence>
<name>A0A061AR55_CYBFA</name>
<sequence>MGNCTSTPKEPSQPVVSRTEKPQNNKPPKNNKPKVSKSTAYKLGGNNVETNTEDPREAARRAAEERARKNSSTQGALGRKLEQERAQGTKKTRIAESEEKYNEKKNGDELLYD</sequence>
<keyword evidence="2" id="KW-0564">Palmitate</keyword>
<evidence type="ECO:0000256" key="4">
    <source>
        <dbReference type="SAM" id="MobiDB-lite"/>
    </source>
</evidence>
<dbReference type="AlphaFoldDB" id="A0A061AR55"/>
<evidence type="ECO:0000256" key="3">
    <source>
        <dbReference type="ARBA" id="ARBA00023288"/>
    </source>
</evidence>
<accession>A0A061AR55</accession>
<feature type="compositionally biased region" description="Polar residues" evidence="4">
    <location>
        <begin position="1"/>
        <end position="16"/>
    </location>
</feature>
<keyword evidence="1" id="KW-0519">Myristate</keyword>
<evidence type="ECO:0000256" key="1">
    <source>
        <dbReference type="ARBA" id="ARBA00022707"/>
    </source>
</evidence>
<evidence type="ECO:0000313" key="5">
    <source>
        <dbReference type="EMBL" id="CDR40121.1"/>
    </source>
</evidence>
<proteinExistence type="predicted"/>
<feature type="region of interest" description="Disordered" evidence="4">
    <location>
        <begin position="1"/>
        <end position="113"/>
    </location>
</feature>
<dbReference type="InterPro" id="IPR031632">
    <property type="entry name" value="SVIP"/>
</dbReference>
<reference evidence="5" key="1">
    <citation type="journal article" date="2014" name="Genome Announc.">
        <title>Genome sequence of the yeast Cyberlindnera fabianii (Hansenula fabianii).</title>
        <authorList>
            <person name="Freel K.C."/>
            <person name="Sarilar V."/>
            <person name="Neuveglise C."/>
            <person name="Devillers H."/>
            <person name="Friedrich A."/>
            <person name="Schacherer J."/>
        </authorList>
    </citation>
    <scope>NUCLEOTIDE SEQUENCE</scope>
    <source>
        <strain evidence="5">YJS4271</strain>
    </source>
</reference>
<organism evidence="5">
    <name type="scientific">Cyberlindnera fabianii</name>
    <name type="common">Yeast</name>
    <name type="synonym">Hansenula fabianii</name>
    <dbReference type="NCBI Taxonomy" id="36022"/>
    <lineage>
        <taxon>Eukaryota</taxon>
        <taxon>Fungi</taxon>
        <taxon>Dikarya</taxon>
        <taxon>Ascomycota</taxon>
        <taxon>Saccharomycotina</taxon>
        <taxon>Saccharomycetes</taxon>
        <taxon>Phaffomycetales</taxon>
        <taxon>Phaffomycetaceae</taxon>
        <taxon>Cyberlindnera</taxon>
    </lineage>
</organism>
<protein>
    <submittedName>
        <fullName evidence="5">CYFA0S04e04038g1_1</fullName>
    </submittedName>
</protein>
<dbReference type="Pfam" id="PF15811">
    <property type="entry name" value="SVIP"/>
    <property type="match status" value="1"/>
</dbReference>
<feature type="compositionally biased region" description="Basic and acidic residues" evidence="4">
    <location>
        <begin position="79"/>
        <end position="113"/>
    </location>
</feature>
<dbReference type="EMBL" id="LK052889">
    <property type="protein sequence ID" value="CDR40121.1"/>
    <property type="molecule type" value="Genomic_DNA"/>
</dbReference>
<feature type="compositionally biased region" description="Basic and acidic residues" evidence="4">
    <location>
        <begin position="53"/>
        <end position="68"/>
    </location>
</feature>
<gene>
    <name evidence="5" type="ORF">CYFA0S_04e04038g</name>
</gene>